<reference evidence="2 3" key="1">
    <citation type="submission" date="2011-08" db="EMBL/GenBank/DDBJ databases">
        <title>Complete sequence of Thermoanaerobacter wiegelii Rt8.B1.</title>
        <authorList>
            <consortium name="US DOE Joint Genome Institute"/>
            <person name="Lucas S."/>
            <person name="Han J."/>
            <person name="Lapidus A."/>
            <person name="Cheng J.-F."/>
            <person name="Goodwin L."/>
            <person name="Pitluck S."/>
            <person name="Peters L."/>
            <person name="Mikhailova N."/>
            <person name="Zeytun A."/>
            <person name="Daligault H."/>
            <person name="Detter J.C."/>
            <person name="Han C."/>
            <person name="Tapia R."/>
            <person name="Land M."/>
            <person name="Hauser L."/>
            <person name="Kyrpides N."/>
            <person name="Ivanova N."/>
            <person name="Pagani I."/>
            <person name="Hemme C."/>
            <person name="Woyke T."/>
        </authorList>
    </citation>
    <scope>NUCLEOTIDE SEQUENCE [LARGE SCALE GENOMIC DNA]</scope>
    <source>
        <strain evidence="2 3">Rt8.B1</strain>
    </source>
</reference>
<keyword evidence="3" id="KW-1185">Reference proteome</keyword>
<dbReference type="PANTHER" id="PTHR47099:SF1">
    <property type="entry name" value="METHYLCOBAMIDE:COM METHYLTRANSFERASE MTBA"/>
    <property type="match status" value="1"/>
</dbReference>
<evidence type="ECO:0000259" key="1">
    <source>
        <dbReference type="Pfam" id="PF01208"/>
    </source>
</evidence>
<dbReference type="SUPFAM" id="SSF51726">
    <property type="entry name" value="UROD/MetE-like"/>
    <property type="match status" value="1"/>
</dbReference>
<dbReference type="GO" id="GO:0004853">
    <property type="term" value="F:uroporphyrinogen decarboxylase activity"/>
    <property type="evidence" value="ECO:0007669"/>
    <property type="project" value="InterPro"/>
</dbReference>
<protein>
    <submittedName>
        <fullName evidence="2">Uroporphyrinogen decarboxylase (URO-D)</fullName>
    </submittedName>
</protein>
<dbReference type="EMBL" id="CP002991">
    <property type="protein sequence ID" value="AEM79467.1"/>
    <property type="molecule type" value="Genomic_DNA"/>
</dbReference>
<organism evidence="2 3">
    <name type="scientific">Thermoanaerobacter wiegelii Rt8.B1</name>
    <dbReference type="NCBI Taxonomy" id="697303"/>
    <lineage>
        <taxon>Bacteria</taxon>
        <taxon>Bacillati</taxon>
        <taxon>Bacillota</taxon>
        <taxon>Clostridia</taxon>
        <taxon>Thermoanaerobacterales</taxon>
        <taxon>Thermoanaerobacteraceae</taxon>
        <taxon>Thermoanaerobacter</taxon>
    </lineage>
</organism>
<feature type="domain" description="Uroporphyrinogen decarboxylase (URO-D)" evidence="1">
    <location>
        <begin position="27"/>
        <end position="323"/>
    </location>
</feature>
<dbReference type="AlphaFoldDB" id="G2MTT2"/>
<dbReference type="Gene3D" id="3.20.20.210">
    <property type="match status" value="1"/>
</dbReference>
<dbReference type="InterPro" id="IPR000257">
    <property type="entry name" value="Uroporphyrinogen_deCOase"/>
</dbReference>
<dbReference type="InterPro" id="IPR052024">
    <property type="entry name" value="Methanogen_methyltrans"/>
</dbReference>
<dbReference type="Proteomes" id="UP000008276">
    <property type="component" value="Chromosome"/>
</dbReference>
<dbReference type="InterPro" id="IPR038071">
    <property type="entry name" value="UROD/MetE-like_sf"/>
</dbReference>
<dbReference type="HOGENOM" id="CLU_040933_2_1_9"/>
<gene>
    <name evidence="2" type="ORF">Thewi_2113</name>
</gene>
<sequence>MDLLNALFKENKLPVVPLMGFPGIQLTNTTIKQNLEDAQTQFKTIKALKEKFNPDAVLYMMDLSVEAEALGLKINKPENESYTVSEHPITNIEELRKLKIPNPLKDGRMPLFVEVTKKMAKEFPDVPKIAYVIGPYTLVGLMTGAENTVINSMMEVEFVHEELNFAVEVIKRYGDALIEAGADALCILEPTATVLSPAMFEEFSGNYVKQLKKYWNYPTILHICGNTTHLIPSMVKTGCDGLSLDSDVSLRDVKFQIPDGVLIIGNLNPVSTVAYGKREQVEKEIRRLIEDMKDKKHFVLSSGCDIPGDADLENIQLMFDVARGRI</sequence>
<dbReference type="Pfam" id="PF01208">
    <property type="entry name" value="URO-D"/>
    <property type="match status" value="1"/>
</dbReference>
<evidence type="ECO:0000313" key="2">
    <source>
        <dbReference type="EMBL" id="AEM79467.1"/>
    </source>
</evidence>
<accession>G2MTT2</accession>
<dbReference type="CDD" id="cd03465">
    <property type="entry name" value="URO-D_like"/>
    <property type="match status" value="1"/>
</dbReference>
<dbReference type="KEGG" id="twi:Thewi_2113"/>
<dbReference type="PANTHER" id="PTHR47099">
    <property type="entry name" value="METHYLCOBAMIDE:COM METHYLTRANSFERASE MTBA"/>
    <property type="match status" value="1"/>
</dbReference>
<proteinExistence type="predicted"/>
<name>G2MTT2_9THEO</name>
<dbReference type="GO" id="GO:0006779">
    <property type="term" value="P:porphyrin-containing compound biosynthetic process"/>
    <property type="evidence" value="ECO:0007669"/>
    <property type="project" value="InterPro"/>
</dbReference>
<evidence type="ECO:0000313" key="3">
    <source>
        <dbReference type="Proteomes" id="UP000008276"/>
    </source>
</evidence>
<dbReference type="STRING" id="697303.Thewi_2113"/>
<dbReference type="eggNOG" id="COG0407">
    <property type="taxonomic scope" value="Bacteria"/>
</dbReference>